<dbReference type="PANTHER" id="PTHR35340:SF9">
    <property type="entry name" value="ASST-DOMAIN-CONTAINING PROTEIN"/>
    <property type="match status" value="1"/>
</dbReference>
<dbReference type="Pfam" id="PF00172">
    <property type="entry name" value="Zn_clus"/>
    <property type="match status" value="1"/>
</dbReference>
<dbReference type="GO" id="GO:0008239">
    <property type="term" value="F:dipeptidyl-peptidase activity"/>
    <property type="evidence" value="ECO:0007669"/>
    <property type="project" value="InterPro"/>
</dbReference>
<keyword evidence="5" id="KW-0804">Transcription</keyword>
<keyword evidence="6" id="KW-0539">Nucleus</keyword>
<dbReference type="SMART" id="SM00066">
    <property type="entry name" value="GAL4"/>
    <property type="match status" value="1"/>
</dbReference>
<dbReference type="InterPro" id="IPR001138">
    <property type="entry name" value="Zn2Cys6_DnaBD"/>
</dbReference>
<keyword evidence="4" id="KW-0238">DNA-binding</keyword>
<evidence type="ECO:0000256" key="1">
    <source>
        <dbReference type="ARBA" id="ARBA00022723"/>
    </source>
</evidence>
<dbReference type="InterPro" id="IPR000383">
    <property type="entry name" value="Xaa-Pro-like_dom"/>
</dbReference>
<dbReference type="GO" id="GO:0009893">
    <property type="term" value="P:positive regulation of metabolic process"/>
    <property type="evidence" value="ECO:0007669"/>
    <property type="project" value="UniProtKB-ARBA"/>
</dbReference>
<accession>A0AAD4CBQ0</accession>
<evidence type="ECO:0000259" key="8">
    <source>
        <dbReference type="PROSITE" id="PS50048"/>
    </source>
</evidence>
<evidence type="ECO:0000256" key="4">
    <source>
        <dbReference type="ARBA" id="ARBA00023125"/>
    </source>
</evidence>
<reference evidence="9" key="1">
    <citation type="journal article" date="2019" name="Beilstein J. Org. Chem.">
        <title>Nanangenines: drimane sesquiterpenoids as the dominant metabolite cohort of a novel Australian fungus, Aspergillus nanangensis.</title>
        <authorList>
            <person name="Lacey H.J."/>
            <person name="Gilchrist C.L.M."/>
            <person name="Crombie A."/>
            <person name="Kalaitzis J.A."/>
            <person name="Vuong D."/>
            <person name="Rutledge P.J."/>
            <person name="Turner P."/>
            <person name="Pitt J.I."/>
            <person name="Lacey E."/>
            <person name="Chooi Y.H."/>
            <person name="Piggott A.M."/>
        </authorList>
    </citation>
    <scope>NUCLEOTIDE SEQUENCE</scope>
    <source>
        <strain evidence="9">MST-FP2251</strain>
    </source>
</reference>
<dbReference type="GO" id="GO:0006351">
    <property type="term" value="P:DNA-templated transcription"/>
    <property type="evidence" value="ECO:0007669"/>
    <property type="project" value="InterPro"/>
</dbReference>
<protein>
    <recommendedName>
        <fullName evidence="8">Zn(2)-C6 fungal-type domain-containing protein</fullName>
    </recommendedName>
</protein>
<proteinExistence type="predicted"/>
<evidence type="ECO:0000256" key="2">
    <source>
        <dbReference type="ARBA" id="ARBA00022801"/>
    </source>
</evidence>
<evidence type="ECO:0000256" key="5">
    <source>
        <dbReference type="ARBA" id="ARBA00023163"/>
    </source>
</evidence>
<name>A0AAD4CBQ0_ASPNN</name>
<dbReference type="InterPro" id="IPR039535">
    <property type="entry name" value="ASST-like"/>
</dbReference>
<dbReference type="InterPro" id="IPR005674">
    <property type="entry name" value="CocE/Ser_esterase"/>
</dbReference>
<evidence type="ECO:0000313" key="10">
    <source>
        <dbReference type="Proteomes" id="UP001194746"/>
    </source>
</evidence>
<gene>
    <name evidence="9" type="ORF">FE257_003558</name>
</gene>
<dbReference type="PROSITE" id="PS50048">
    <property type="entry name" value="ZN2_CY6_FUNGAL_2"/>
    <property type="match status" value="1"/>
</dbReference>
<comment type="caution">
    <text evidence="9">The sequence shown here is derived from an EMBL/GenBank/DDBJ whole genome shotgun (WGS) entry which is preliminary data.</text>
</comment>
<dbReference type="InterPro" id="IPR013736">
    <property type="entry name" value="Xaa-Pro_dipept_C"/>
</dbReference>
<dbReference type="InterPro" id="IPR036864">
    <property type="entry name" value="Zn2-C6_fun-type_DNA-bd_sf"/>
</dbReference>
<keyword evidence="10" id="KW-1185">Reference proteome</keyword>
<dbReference type="GO" id="GO:0003677">
    <property type="term" value="F:DNA binding"/>
    <property type="evidence" value="ECO:0007669"/>
    <property type="project" value="UniProtKB-KW"/>
</dbReference>
<dbReference type="CDD" id="cd12148">
    <property type="entry name" value="fungal_TF_MHR"/>
    <property type="match status" value="1"/>
</dbReference>
<keyword evidence="1" id="KW-0479">Metal-binding</keyword>
<keyword evidence="3" id="KW-0805">Transcription regulation</keyword>
<dbReference type="InterPro" id="IPR008979">
    <property type="entry name" value="Galactose-bd-like_sf"/>
</dbReference>
<dbReference type="NCBIfam" id="TIGR00976">
    <property type="entry name" value="CocE_NonD"/>
    <property type="match status" value="1"/>
</dbReference>
<reference evidence="9" key="2">
    <citation type="submission" date="2020-02" db="EMBL/GenBank/DDBJ databases">
        <authorList>
            <person name="Gilchrist C.L.M."/>
            <person name="Chooi Y.-H."/>
        </authorList>
    </citation>
    <scope>NUCLEOTIDE SEQUENCE</scope>
    <source>
        <strain evidence="9">MST-FP2251</strain>
    </source>
</reference>
<evidence type="ECO:0000313" key="9">
    <source>
        <dbReference type="EMBL" id="KAF9883342.1"/>
    </source>
</evidence>
<evidence type="ECO:0000256" key="6">
    <source>
        <dbReference type="ARBA" id="ARBA00023242"/>
    </source>
</evidence>
<feature type="region of interest" description="Disordered" evidence="7">
    <location>
        <begin position="685"/>
        <end position="765"/>
    </location>
</feature>
<dbReference type="InterPro" id="IPR029058">
    <property type="entry name" value="AB_hydrolase_fold"/>
</dbReference>
<dbReference type="Gene3D" id="4.10.240.10">
    <property type="entry name" value="Zn(2)-C6 fungal-type DNA-binding domain"/>
    <property type="match status" value="1"/>
</dbReference>
<dbReference type="InterPro" id="IPR053143">
    <property type="entry name" value="Arylsulfate_ST"/>
</dbReference>
<dbReference type="InterPro" id="IPR007219">
    <property type="entry name" value="XnlR_reg_dom"/>
</dbReference>
<dbReference type="SUPFAM" id="SSF49785">
    <property type="entry name" value="Galactose-binding domain-like"/>
    <property type="match status" value="1"/>
</dbReference>
<dbReference type="Gene3D" id="3.40.50.1820">
    <property type="entry name" value="alpha/beta hydrolase"/>
    <property type="match status" value="1"/>
</dbReference>
<dbReference type="Pfam" id="PF08530">
    <property type="entry name" value="PepX_C"/>
    <property type="match status" value="1"/>
</dbReference>
<dbReference type="SUPFAM" id="SSF57701">
    <property type="entry name" value="Zn2/Cys6 DNA-binding domain"/>
    <property type="match status" value="1"/>
</dbReference>
<dbReference type="Proteomes" id="UP001194746">
    <property type="component" value="Unassembled WGS sequence"/>
</dbReference>
<dbReference type="Gene3D" id="1.10.3020.20">
    <property type="match status" value="1"/>
</dbReference>
<dbReference type="GO" id="GO:0000981">
    <property type="term" value="F:DNA-binding transcription factor activity, RNA polymerase II-specific"/>
    <property type="evidence" value="ECO:0007669"/>
    <property type="project" value="InterPro"/>
</dbReference>
<dbReference type="EMBL" id="VCAU01000169">
    <property type="protein sequence ID" value="KAF9883342.1"/>
    <property type="molecule type" value="Genomic_DNA"/>
</dbReference>
<evidence type="ECO:0000256" key="3">
    <source>
        <dbReference type="ARBA" id="ARBA00023015"/>
    </source>
</evidence>
<dbReference type="CDD" id="cd00067">
    <property type="entry name" value="GAL4"/>
    <property type="match status" value="1"/>
</dbReference>
<organism evidence="9 10">
    <name type="scientific">Aspergillus nanangensis</name>
    <dbReference type="NCBI Taxonomy" id="2582783"/>
    <lineage>
        <taxon>Eukaryota</taxon>
        <taxon>Fungi</taxon>
        <taxon>Dikarya</taxon>
        <taxon>Ascomycota</taxon>
        <taxon>Pezizomycotina</taxon>
        <taxon>Eurotiomycetes</taxon>
        <taxon>Eurotiomycetidae</taxon>
        <taxon>Eurotiales</taxon>
        <taxon>Aspergillaceae</taxon>
        <taxon>Aspergillus</taxon>
        <taxon>Aspergillus subgen. Circumdati</taxon>
    </lineage>
</organism>
<dbReference type="Pfam" id="PF04082">
    <property type="entry name" value="Fungal_trans"/>
    <property type="match status" value="1"/>
</dbReference>
<dbReference type="PROSITE" id="PS00463">
    <property type="entry name" value="ZN2_CY6_FUNGAL_1"/>
    <property type="match status" value="1"/>
</dbReference>
<dbReference type="GO" id="GO:0008270">
    <property type="term" value="F:zinc ion binding"/>
    <property type="evidence" value="ECO:0007669"/>
    <property type="project" value="InterPro"/>
</dbReference>
<dbReference type="Gene3D" id="2.60.120.260">
    <property type="entry name" value="Galactose-binding domain-like"/>
    <property type="match status" value="1"/>
</dbReference>
<keyword evidence="2" id="KW-0378">Hydrolase</keyword>
<sequence>MPPPLQVAYKRIKLPQLGENGYQGFQPGKTEVLPTGWNGFNAKALKSDILVEHDVEVIVRDGARLYIDIYRPANSTEKVPAILSWSFYGKKYSALEMLPMTVWKCCVPREDLSGIEKFEGVDPQTWCPRGYAVISVDTRGSGNSDGLISVMGSQDGEDGHDVVEAVAKMDWCNGCVGMAGNSALAISQWFIASQQPPSLKAIAPWEGSGDLFREQFCRGGWFFMSNFDLIANAIVRGPENSGLEDFEEMYRRSNISSKFWADKRADMTKIKCPVYIRGSDVSSIHTMGSVRAWLEVPHQDKWIRWGSKQEWYELYSERQSESELFSFFDRYLKGVENDWEKTPRVRWSALRFGDNPPVDDIVFEDFPVPHTEYRQLFCTAQGLQISPSAAYEAMTYNSEERTSMAEFAYTFNKPTRLIGLPKAILYLSSEQQDDFTVFIILRKKDKDGNLLMHLNFPIDATPVQSIEQIPEKERQSTNLHLGSTGILRASHREIDPAKSIHPQFPFHPHAKQEKVKPGEVVRLEIGIWAMGYDFEEGESISMQVSGQYPSIAEFQSFSKPRPEHELNRGVHTVHCGGDYPSSQESMVQLTQTWRRHQSDDPPRNPGRRGTCVLNLTRDGEPPPTQFKINIDSHSGDVLQKSMDGPALKRPRLSLACNTCRLRKVKCDADYPQCRNCRVRNQVCITSDPRRPNEPVVRQWIETPEKPPKGGAKPPTHEEGHIQSSPHVGFEQQEPSPEGTPDGEEVANEPSDPGISPVHQPLDPAFNTDHVTKRTKIVGGSSSQCLTKSLDVYFRAAHVKSVSGMFLHGMKHAEEMVIPLSVALPDMPEPSLRDRYLATFLERIQPLYPIFDIAILNEVVSQLTSLKDIKRISPEQAPSLASAYLVFSLGADEESRKATADGDRYLHAAASLLGHIILSPYLPTVQALILFTIAYRGRNKDGLGWQTLGMAIRIAYTLGIHRNTASSSQTANSPTHLLEARIWAICYSLERTMQLESGRPSIIVDPIDGDQLLHSDLPVNSDLLRWHLGLAEYQGQISQHIYGPATKHRTARQIFDDTARLDRALLCWANEIPPEMRPGNDLFCAREIHHIAAFLSIMYHETMIALHRAALIAPNASFEAEVERRCPDGPSRFRIRGGESICVNSARAIAKLSLELSDQGMETRLLPAGVPLLACIVLAIYLMKHPDSSLQATDLQLLKACLELCRDLFTKTNQDERFVQGLDVIYERISTYLQLFTRDAKRLNSSRNVSYGGLNSLHHQNLPPVAIVSSPGNINDNAQLDLSGPMWAIEERLDNPNMAQSQSILSNNAPTFTFEDPANETPQTSPANRLRDDARIMHSLWLTSALLLPLAAADWQFKSRTDLAPPRLNITIPAAADVEQGYLFVAPFAGFPDKAGEMHGPRQAAPYIFREDGELVWSGYGYYSIWATNFQMARWKGKDVLFCFEGDHNAGYGHGHGHTTIMDQHYETIRELRAGNHKLTDKHEFHVINEETAVIQIYQPVPRDLTRWGASPEQQWIVDAMFQELDIETGELLFEWSSLEHVLPDEAILPINPGQAGSGYNSSDAWDYFHINSVDKDSEGNYLISARDACAVHKISGSTGEIIWRLGGTKSDFELGPNVKFCFQHHARFVSKDGDKEVISLYDNSAHGTEDGRGHEVHTHPFSQGKIIEVDTAAGTASIVQAFQPPDGLLSKSQGSTQLLPNGNVMVNWGSEGALTEFRADGTPIFHTYMDSGDLGAGVENYRGFRYNWTGLPNETPALVSLENDDGTTVYVSWNGDTETKVWRFFDVVDEYGSREFLGETERTGFETAFPLKGRSVKSVAAEAIGATGRVLTSTAVVKTEQEVLPPKAAASHADLSSLLREGLNSQVKLEDDSHWEEYMILKIDRFSKD</sequence>
<dbReference type="SUPFAM" id="SSF53474">
    <property type="entry name" value="alpha/beta-Hydrolases"/>
    <property type="match status" value="1"/>
</dbReference>
<evidence type="ECO:0000256" key="7">
    <source>
        <dbReference type="SAM" id="MobiDB-lite"/>
    </source>
</evidence>
<dbReference type="Pfam" id="PF02129">
    <property type="entry name" value="Peptidase_S15"/>
    <property type="match status" value="1"/>
</dbReference>
<dbReference type="SMART" id="SM00906">
    <property type="entry name" value="Fungal_trans"/>
    <property type="match status" value="1"/>
</dbReference>
<dbReference type="PANTHER" id="PTHR35340">
    <property type="entry name" value="PQQ ENZYME REPEAT PROTEIN-RELATED"/>
    <property type="match status" value="1"/>
</dbReference>
<feature type="domain" description="Zn(2)-C6 fungal-type" evidence="8">
    <location>
        <begin position="655"/>
        <end position="685"/>
    </location>
</feature>
<dbReference type="SMART" id="SM00939">
    <property type="entry name" value="PepX_C"/>
    <property type="match status" value="1"/>
</dbReference>
<dbReference type="Pfam" id="PF14269">
    <property type="entry name" value="Arylsulfotran_2"/>
    <property type="match status" value="1"/>
</dbReference>